<dbReference type="InterPro" id="IPR001288">
    <property type="entry name" value="Translation_initiation_fac_3"/>
</dbReference>
<feature type="compositionally biased region" description="Low complexity" evidence="4">
    <location>
        <begin position="119"/>
        <end position="128"/>
    </location>
</feature>
<keyword evidence="7" id="KW-1185">Reference proteome</keyword>
<dbReference type="EMBL" id="BDRX01000051">
    <property type="protein sequence ID" value="GBF94372.1"/>
    <property type="molecule type" value="Genomic_DNA"/>
</dbReference>
<evidence type="ECO:0000256" key="2">
    <source>
        <dbReference type="ARBA" id="ARBA00022540"/>
    </source>
</evidence>
<dbReference type="Gene3D" id="3.30.110.10">
    <property type="entry name" value="Translation initiation factor 3 (IF-3), C-terminal domain"/>
    <property type="match status" value="1"/>
</dbReference>
<name>A0A2V0P615_9CHLO</name>
<dbReference type="InterPro" id="IPR036788">
    <property type="entry name" value="T_IF-3_C_sf"/>
</dbReference>
<evidence type="ECO:0000256" key="4">
    <source>
        <dbReference type="SAM" id="MobiDB-lite"/>
    </source>
</evidence>
<evidence type="ECO:0000259" key="5">
    <source>
        <dbReference type="Pfam" id="PF05198"/>
    </source>
</evidence>
<dbReference type="STRING" id="307507.A0A2V0P615"/>
<evidence type="ECO:0000256" key="3">
    <source>
        <dbReference type="ARBA" id="ARBA00022917"/>
    </source>
</evidence>
<feature type="domain" description="Translation initiation factor 3 N-terminal" evidence="5">
    <location>
        <begin position="136"/>
        <end position="203"/>
    </location>
</feature>
<dbReference type="SUPFAM" id="SSF55200">
    <property type="entry name" value="Translation initiation factor IF3, C-terminal domain"/>
    <property type="match status" value="1"/>
</dbReference>
<sequence>MLRLLTGLRRAGAVGWGDLPGLAQLSHGLEAHIGPAAPWGCSSQCLWTLAGGAHAQGPSIGGRGGVAAHGAAAAAAPGRPAGALALQLVQSAAAWRGYAQDHKTRPWQQRGPPPPPPKQQQRQQQPRAALKRPRRNEEIRAGEVRAIFPDGTNQVLPLPEALRAARALGLDLVEVPGTRDPLVAKVLDWEKFAAQQRKDEEEAERKERLRQKLATPKEVQFTARIGDNDLEIKLRKVNEFLEDGLKVNLVVKHRRDEGEAASTPALDYLLERLRAERPGLEAGVRSAGGRSVNVVVWLPQAAKRP</sequence>
<proteinExistence type="inferred from homology"/>
<dbReference type="GO" id="GO:0003743">
    <property type="term" value="F:translation initiation factor activity"/>
    <property type="evidence" value="ECO:0007669"/>
    <property type="project" value="UniProtKB-KW"/>
</dbReference>
<keyword evidence="2 6" id="KW-0396">Initiation factor</keyword>
<evidence type="ECO:0000256" key="1">
    <source>
        <dbReference type="ARBA" id="ARBA00005439"/>
    </source>
</evidence>
<organism evidence="6 7">
    <name type="scientific">Raphidocelis subcapitata</name>
    <dbReference type="NCBI Taxonomy" id="307507"/>
    <lineage>
        <taxon>Eukaryota</taxon>
        <taxon>Viridiplantae</taxon>
        <taxon>Chlorophyta</taxon>
        <taxon>core chlorophytes</taxon>
        <taxon>Chlorophyceae</taxon>
        <taxon>CS clade</taxon>
        <taxon>Sphaeropleales</taxon>
        <taxon>Selenastraceae</taxon>
        <taxon>Raphidocelis</taxon>
    </lineage>
</organism>
<comment type="similarity">
    <text evidence="1">Belongs to the IF-3 family.</text>
</comment>
<comment type="caution">
    <text evidence="6">The sequence shown here is derived from an EMBL/GenBank/DDBJ whole genome shotgun (WGS) entry which is preliminary data.</text>
</comment>
<dbReference type="Proteomes" id="UP000247498">
    <property type="component" value="Unassembled WGS sequence"/>
</dbReference>
<accession>A0A2V0P615</accession>
<gene>
    <name evidence="6" type="ORF">Rsub_07186</name>
</gene>
<dbReference type="GO" id="GO:0032790">
    <property type="term" value="P:ribosome disassembly"/>
    <property type="evidence" value="ECO:0007669"/>
    <property type="project" value="TreeGrafter"/>
</dbReference>
<reference evidence="6 7" key="1">
    <citation type="journal article" date="2018" name="Sci. Rep.">
        <title>Raphidocelis subcapitata (=Pseudokirchneriella subcapitata) provides an insight into genome evolution and environmental adaptations in the Sphaeropleales.</title>
        <authorList>
            <person name="Suzuki S."/>
            <person name="Yamaguchi H."/>
            <person name="Nakajima N."/>
            <person name="Kawachi M."/>
        </authorList>
    </citation>
    <scope>NUCLEOTIDE SEQUENCE [LARGE SCALE GENOMIC DNA]</scope>
    <source>
        <strain evidence="6 7">NIES-35</strain>
    </source>
</reference>
<feature type="region of interest" description="Disordered" evidence="4">
    <location>
        <begin position="99"/>
        <end position="144"/>
    </location>
</feature>
<dbReference type="InParanoid" id="A0A2V0P615"/>
<dbReference type="InterPro" id="IPR036787">
    <property type="entry name" value="T_IF-3_N_sf"/>
</dbReference>
<dbReference type="OrthoDB" id="21573at2759"/>
<evidence type="ECO:0000313" key="6">
    <source>
        <dbReference type="EMBL" id="GBF94372.1"/>
    </source>
</evidence>
<dbReference type="PANTHER" id="PTHR10938:SF0">
    <property type="entry name" value="TRANSLATION INITIATION FACTOR IF-3, MITOCHONDRIAL"/>
    <property type="match status" value="1"/>
</dbReference>
<protein>
    <submittedName>
        <fullName evidence="6">Translation initiation factor IF-3</fullName>
    </submittedName>
</protein>
<dbReference type="Pfam" id="PF05198">
    <property type="entry name" value="IF3_N"/>
    <property type="match status" value="1"/>
</dbReference>
<dbReference type="SUPFAM" id="SSF54364">
    <property type="entry name" value="Translation initiation factor IF3, N-terminal domain"/>
    <property type="match status" value="1"/>
</dbReference>
<dbReference type="GO" id="GO:0043022">
    <property type="term" value="F:ribosome binding"/>
    <property type="evidence" value="ECO:0007669"/>
    <property type="project" value="TreeGrafter"/>
</dbReference>
<evidence type="ECO:0000313" key="7">
    <source>
        <dbReference type="Proteomes" id="UP000247498"/>
    </source>
</evidence>
<dbReference type="NCBIfam" id="TIGR00168">
    <property type="entry name" value="infC"/>
    <property type="match status" value="1"/>
</dbReference>
<dbReference type="PANTHER" id="PTHR10938">
    <property type="entry name" value="TRANSLATION INITIATION FACTOR IF-3"/>
    <property type="match status" value="1"/>
</dbReference>
<dbReference type="Gene3D" id="3.10.20.80">
    <property type="entry name" value="Translation initiation factor 3 (IF-3), N-terminal domain"/>
    <property type="match status" value="1"/>
</dbReference>
<dbReference type="InterPro" id="IPR019814">
    <property type="entry name" value="Translation_initiation_fac_3_N"/>
</dbReference>
<keyword evidence="3" id="KW-0648">Protein biosynthesis</keyword>
<dbReference type="AlphaFoldDB" id="A0A2V0P615"/>